<sequence length="319" mass="36835">MKKEKVLELAKKNGFDAIKAEVLKLEASGREYYRLHINNHNSLVMCYLNPDKGDHNKFLHVANFFRNSNINCPEIILVEQKTGVVIQQDLGDDSLIDINLNDNPELLKKSVKLLSQIQTAHIPQINKLDDESLATQMETMQSVFVEKYLSLKKIEELKILQSHVLLRLSEQPWMNCHFDFERRNLMLDSNQEISVIDFQDLCIGPAGIDLAGILVDHYIPYSNDLSSSVIEHYIKCMQLDVGVEDVFEWLRWGGIQRNMRILGTLSNLYIQDNRTFRLKDLPRILENLITLLPNDEFMSLKENLSSIVMPKLLLELKAL</sequence>
<evidence type="ECO:0000313" key="2">
    <source>
        <dbReference type="EMBL" id="MBL6818675.1"/>
    </source>
</evidence>
<dbReference type="EMBL" id="JADHQD010000040">
    <property type="protein sequence ID" value="MBL6818675.1"/>
    <property type="molecule type" value="Genomic_DNA"/>
</dbReference>
<protein>
    <submittedName>
        <fullName evidence="2">Phosphotransferase</fullName>
    </submittedName>
</protein>
<reference evidence="2" key="1">
    <citation type="submission" date="2020-10" db="EMBL/GenBank/DDBJ databases">
        <title>Microbiome of the Black Sea water column analyzed by genome centric metagenomics.</title>
        <authorList>
            <person name="Cabello-Yeves P.J."/>
            <person name="Callieri C."/>
            <person name="Picazo A."/>
            <person name="Mehrshad M."/>
            <person name="Haro-Moreno J.M."/>
            <person name="Roda-Garcia J."/>
            <person name="Dzembekova N."/>
            <person name="Slabakova V."/>
            <person name="Slabakova N."/>
            <person name="Moncheva S."/>
            <person name="Rodriguez-Valera F."/>
        </authorList>
    </citation>
    <scope>NUCLEOTIDE SEQUENCE</scope>
    <source>
        <strain evidence="2">BS307-5m-G50</strain>
    </source>
</reference>
<dbReference type="InterPro" id="IPR002575">
    <property type="entry name" value="Aminoglycoside_PTrfase"/>
</dbReference>
<dbReference type="Proteomes" id="UP000711391">
    <property type="component" value="Unassembled WGS sequence"/>
</dbReference>
<dbReference type="Pfam" id="PF01636">
    <property type="entry name" value="APH"/>
    <property type="match status" value="1"/>
</dbReference>
<evidence type="ECO:0000259" key="1">
    <source>
        <dbReference type="Pfam" id="PF01636"/>
    </source>
</evidence>
<accession>A0A937I8W0</accession>
<evidence type="ECO:0000313" key="3">
    <source>
        <dbReference type="Proteomes" id="UP000711391"/>
    </source>
</evidence>
<comment type="caution">
    <text evidence="2">The sequence shown here is derived from an EMBL/GenBank/DDBJ whole genome shotgun (WGS) entry which is preliminary data.</text>
</comment>
<dbReference type="Gene3D" id="3.30.200.20">
    <property type="entry name" value="Phosphorylase Kinase, domain 1"/>
    <property type="match status" value="1"/>
</dbReference>
<gene>
    <name evidence="2" type="ORF">ISQ64_04655</name>
</gene>
<proteinExistence type="predicted"/>
<dbReference type="AlphaFoldDB" id="A0A937I8W0"/>
<dbReference type="SUPFAM" id="SSF56112">
    <property type="entry name" value="Protein kinase-like (PK-like)"/>
    <property type="match status" value="1"/>
</dbReference>
<name>A0A937I8W0_9GAMM</name>
<dbReference type="Gene3D" id="3.90.1200.10">
    <property type="match status" value="1"/>
</dbReference>
<organism evidence="2 3">
    <name type="scientific">SAR86 cluster bacterium</name>
    <dbReference type="NCBI Taxonomy" id="2030880"/>
    <lineage>
        <taxon>Bacteria</taxon>
        <taxon>Pseudomonadati</taxon>
        <taxon>Pseudomonadota</taxon>
        <taxon>Gammaproteobacteria</taxon>
        <taxon>SAR86 cluster</taxon>
    </lineage>
</organism>
<feature type="domain" description="Aminoglycoside phosphotransferase" evidence="1">
    <location>
        <begin position="52"/>
        <end position="223"/>
    </location>
</feature>
<dbReference type="InterPro" id="IPR011009">
    <property type="entry name" value="Kinase-like_dom_sf"/>
</dbReference>